<gene>
    <name evidence="3" type="ORF">HF519_16760</name>
</gene>
<feature type="domain" description="MEDS" evidence="2">
    <location>
        <begin position="10"/>
        <end position="68"/>
    </location>
</feature>
<organism evidence="3 4">
    <name type="scientific">Pseudonocardia bannensis</name>
    <dbReference type="NCBI Taxonomy" id="630973"/>
    <lineage>
        <taxon>Bacteria</taxon>
        <taxon>Bacillati</taxon>
        <taxon>Actinomycetota</taxon>
        <taxon>Actinomycetes</taxon>
        <taxon>Pseudonocardiales</taxon>
        <taxon>Pseudonocardiaceae</taxon>
        <taxon>Pseudonocardia</taxon>
    </lineage>
</organism>
<feature type="region of interest" description="Disordered" evidence="1">
    <location>
        <begin position="92"/>
        <end position="141"/>
    </location>
</feature>
<dbReference type="InterPro" id="IPR025847">
    <property type="entry name" value="MEDS_domain"/>
</dbReference>
<proteinExistence type="predicted"/>
<keyword evidence="4" id="KW-1185">Reference proteome</keyword>
<dbReference type="Pfam" id="PF14417">
    <property type="entry name" value="MEDS"/>
    <property type="match status" value="1"/>
</dbReference>
<dbReference type="EMBL" id="JAAXKZ010000060">
    <property type="protein sequence ID" value="NMH93191.1"/>
    <property type="molecule type" value="Genomic_DNA"/>
</dbReference>
<evidence type="ECO:0000313" key="4">
    <source>
        <dbReference type="Proteomes" id="UP000586918"/>
    </source>
</evidence>
<evidence type="ECO:0000256" key="1">
    <source>
        <dbReference type="SAM" id="MobiDB-lite"/>
    </source>
</evidence>
<evidence type="ECO:0000259" key="2">
    <source>
        <dbReference type="Pfam" id="PF14417"/>
    </source>
</evidence>
<accession>A0A848DL56</accession>
<evidence type="ECO:0000313" key="3">
    <source>
        <dbReference type="EMBL" id="NMH93191.1"/>
    </source>
</evidence>
<name>A0A848DL56_9PSEU</name>
<protein>
    <recommendedName>
        <fullName evidence="2">MEDS domain-containing protein</fullName>
    </recommendedName>
</protein>
<comment type="caution">
    <text evidence="3">The sequence shown here is derived from an EMBL/GenBank/DDBJ whole genome shotgun (WGS) entry which is preliminary data.</text>
</comment>
<sequence length="141" mass="15118">MIVDSGRSGGTRLGAEASCWLPRAGQDSLIRYENEVARYIPEQLVVLCLYDLNRFGAGVLIDAIRMHPQVIVGAQVIQNPYYRSPEQFVAAHPGPVRSADPTPAQDEMAEAGVGSSARSGPGRAGRPDPTVPGWSRRTTGC</sequence>
<dbReference type="AlphaFoldDB" id="A0A848DL56"/>
<dbReference type="Proteomes" id="UP000586918">
    <property type="component" value="Unassembled WGS sequence"/>
</dbReference>
<feature type="compositionally biased region" description="Low complexity" evidence="1">
    <location>
        <begin position="111"/>
        <end position="121"/>
    </location>
</feature>
<reference evidence="3 4" key="1">
    <citation type="submission" date="2020-04" db="EMBL/GenBank/DDBJ databases">
        <authorList>
            <person name="Klaysubun C."/>
            <person name="Duangmal K."/>
            <person name="Lipun K."/>
        </authorList>
    </citation>
    <scope>NUCLEOTIDE SEQUENCE [LARGE SCALE GENOMIC DNA]</scope>
    <source>
        <strain evidence="3 4">DSM 45300</strain>
    </source>
</reference>